<feature type="repeat" description="HEAT" evidence="5">
    <location>
        <begin position="89"/>
        <end position="127"/>
    </location>
</feature>
<evidence type="ECO:0000256" key="3">
    <source>
        <dbReference type="ARBA" id="ARBA00022737"/>
    </source>
</evidence>
<dbReference type="InterPro" id="IPR021841">
    <property type="entry name" value="VAC14_Fig4p-bd"/>
</dbReference>
<sequence>PQSALRNLSDKLYEKRKHAALEVEQRTRLIVEANDPSRLDALVRLLVNKYAKSASANHRKGGLIGLAAMTVGLASASDAASSKRALDAIVPPVLTALTDFDDRVRYYACEALYNIAKATRERFLRYLNPVFTELCKLSADADANVQNAASLLDRLLKDIVAESGEFDLRDFAPLIVERIGSVNPHVRTFLIGWITTLDSVPDIDVLAHVPMFLDGLLKMLSDPNREIRTRADAALSEFLLEARAGGDRWARGADDVLSAVTPCCSHAEPRVRELAVETSSALLTATVAALKLAPEASAGARLNVKGVSRALLGAVGAGAGVRTRLEALRWYRTLLRTSPGVFRGMIVERDDGDGDGDGDDGGDATLETLLASLSHEDDDVVRGATEVVAGGDDLLTRRGATVIRRLCAELGAERVFTKTSSVVVAAASTGEPSALAFAAAMTEALNVILLTSPECAKMRATLGGDDGDDAAKALFAALYPCWCHGAVATVALCLLCVADAHAAAVVTSLCDHESEITLRALVQIDQLVKLIESPVFARLRMRLLTPRAHPGAAKCLYALLMVLPQSGAFRTLKGRLDAVP</sequence>
<dbReference type="RefSeq" id="XP_003060363.1">
    <property type="nucleotide sequence ID" value="XM_003060317.1"/>
</dbReference>
<protein>
    <submittedName>
        <fullName evidence="7">Predicted protein</fullName>
    </submittedName>
</protein>
<dbReference type="InterPro" id="IPR011989">
    <property type="entry name" value="ARM-like"/>
</dbReference>
<name>C1MXA7_MICPC</name>
<evidence type="ECO:0000256" key="2">
    <source>
        <dbReference type="ARBA" id="ARBA00010225"/>
    </source>
</evidence>
<dbReference type="Pfam" id="PF11916">
    <property type="entry name" value="Vac14_Fig4_bd"/>
    <property type="match status" value="1"/>
</dbReference>
<dbReference type="EMBL" id="GG663742">
    <property type="protein sequence ID" value="EEH55132.1"/>
    <property type="molecule type" value="Genomic_DNA"/>
</dbReference>
<dbReference type="AlphaFoldDB" id="C1MXA7"/>
<dbReference type="OMA" id="QCYQHVS"/>
<feature type="domain" description="Vacuolar protein 14 C-terminal Fig4-binding" evidence="6">
    <location>
        <begin position="393"/>
        <end position="579"/>
    </location>
</feature>
<feature type="non-terminal residue" evidence="7">
    <location>
        <position position="580"/>
    </location>
</feature>
<dbReference type="OrthoDB" id="5574975at2759"/>
<dbReference type="InterPro" id="IPR016024">
    <property type="entry name" value="ARM-type_fold"/>
</dbReference>
<dbReference type="GO" id="GO:0006661">
    <property type="term" value="P:phosphatidylinositol biosynthetic process"/>
    <property type="evidence" value="ECO:0007669"/>
    <property type="project" value="InterPro"/>
</dbReference>
<evidence type="ECO:0000313" key="8">
    <source>
        <dbReference type="Proteomes" id="UP000001876"/>
    </source>
</evidence>
<evidence type="ECO:0000259" key="6">
    <source>
        <dbReference type="Pfam" id="PF11916"/>
    </source>
</evidence>
<dbReference type="PANTHER" id="PTHR16023:SF0">
    <property type="entry name" value="PROTEIN VAC14 HOMOLOG"/>
    <property type="match status" value="1"/>
</dbReference>
<comment type="similarity">
    <text evidence="2">Belongs to the VAC14 family.</text>
</comment>
<evidence type="ECO:0000256" key="5">
    <source>
        <dbReference type="PROSITE-ProRule" id="PRU00103"/>
    </source>
</evidence>
<dbReference type="Pfam" id="PF12755">
    <property type="entry name" value="Vac14_Fab1_bd"/>
    <property type="match status" value="1"/>
</dbReference>
<reference evidence="7 8" key="1">
    <citation type="journal article" date="2009" name="Science">
        <title>Green evolution and dynamic adaptations revealed by genomes of the marine picoeukaryotes Micromonas.</title>
        <authorList>
            <person name="Worden A.Z."/>
            <person name="Lee J.H."/>
            <person name="Mock T."/>
            <person name="Rouze P."/>
            <person name="Simmons M.P."/>
            <person name="Aerts A.L."/>
            <person name="Allen A.E."/>
            <person name="Cuvelier M.L."/>
            <person name="Derelle E."/>
            <person name="Everett M.V."/>
            <person name="Foulon E."/>
            <person name="Grimwood J."/>
            <person name="Gundlach H."/>
            <person name="Henrissat B."/>
            <person name="Napoli C."/>
            <person name="McDonald S.M."/>
            <person name="Parker M.S."/>
            <person name="Rombauts S."/>
            <person name="Salamov A."/>
            <person name="Von Dassow P."/>
            <person name="Badger J.H."/>
            <person name="Coutinho P.M."/>
            <person name="Demir E."/>
            <person name="Dubchak I."/>
            <person name="Gentemann C."/>
            <person name="Eikrem W."/>
            <person name="Gready J.E."/>
            <person name="John U."/>
            <person name="Lanier W."/>
            <person name="Lindquist E.A."/>
            <person name="Lucas S."/>
            <person name="Mayer K.F."/>
            <person name="Moreau H."/>
            <person name="Not F."/>
            <person name="Otillar R."/>
            <person name="Panaud O."/>
            <person name="Pangilinan J."/>
            <person name="Paulsen I."/>
            <person name="Piegu B."/>
            <person name="Poliakov A."/>
            <person name="Robbens S."/>
            <person name="Schmutz J."/>
            <person name="Toulza E."/>
            <person name="Wyss T."/>
            <person name="Zelensky A."/>
            <person name="Zhou K."/>
            <person name="Armbrust E.V."/>
            <person name="Bhattacharya D."/>
            <person name="Goodenough U.W."/>
            <person name="Van de Peer Y."/>
            <person name="Grigoriev I.V."/>
        </authorList>
    </citation>
    <scope>NUCLEOTIDE SEQUENCE [LARGE SCALE GENOMIC DNA]</scope>
    <source>
        <strain evidence="7 8">CCMP1545</strain>
    </source>
</reference>
<dbReference type="Proteomes" id="UP000001876">
    <property type="component" value="Unassembled WGS sequence"/>
</dbReference>
<evidence type="ECO:0000313" key="7">
    <source>
        <dbReference type="EMBL" id="EEH55132.1"/>
    </source>
</evidence>
<dbReference type="GeneID" id="9686097"/>
<dbReference type="InterPro" id="IPR021133">
    <property type="entry name" value="HEAT_type_2"/>
</dbReference>
<evidence type="ECO:0000256" key="4">
    <source>
        <dbReference type="ARBA" id="ARBA00023136"/>
    </source>
</evidence>
<dbReference type="KEGG" id="mpp:MICPUCDRAFT_1187"/>
<evidence type="ECO:0000256" key="1">
    <source>
        <dbReference type="ARBA" id="ARBA00004308"/>
    </source>
</evidence>
<dbReference type="GO" id="GO:0070772">
    <property type="term" value="C:PAS complex"/>
    <property type="evidence" value="ECO:0007669"/>
    <property type="project" value="InterPro"/>
</dbReference>
<dbReference type="PANTHER" id="PTHR16023">
    <property type="entry name" value="TAX1 BINDING PROTEIN-RELATED"/>
    <property type="match status" value="1"/>
</dbReference>
<dbReference type="PROSITE" id="PS50077">
    <property type="entry name" value="HEAT_REPEAT"/>
    <property type="match status" value="1"/>
</dbReference>
<dbReference type="Gene3D" id="1.25.10.10">
    <property type="entry name" value="Leucine-rich Repeat Variant"/>
    <property type="match status" value="2"/>
</dbReference>
<accession>C1MXA7</accession>
<gene>
    <name evidence="7" type="ORF">MICPUCDRAFT_1187</name>
</gene>
<keyword evidence="3" id="KW-0677">Repeat</keyword>
<keyword evidence="8" id="KW-1185">Reference proteome</keyword>
<dbReference type="STRING" id="564608.C1MXA7"/>
<comment type="subcellular location">
    <subcellularLocation>
        <location evidence="1">Endomembrane system</location>
    </subcellularLocation>
</comment>
<dbReference type="SUPFAM" id="SSF48371">
    <property type="entry name" value="ARM repeat"/>
    <property type="match status" value="1"/>
</dbReference>
<dbReference type="eggNOG" id="KOG0212">
    <property type="taxonomic scope" value="Eukaryota"/>
</dbReference>
<feature type="non-terminal residue" evidence="7">
    <location>
        <position position="1"/>
    </location>
</feature>
<dbReference type="InterPro" id="IPR026825">
    <property type="entry name" value="Vac14"/>
</dbReference>
<proteinExistence type="inferred from homology"/>
<keyword evidence="4" id="KW-0472">Membrane</keyword>
<organism evidence="8">
    <name type="scientific">Micromonas pusilla (strain CCMP1545)</name>
    <name type="common">Picoplanktonic green alga</name>
    <dbReference type="NCBI Taxonomy" id="564608"/>
    <lineage>
        <taxon>Eukaryota</taxon>
        <taxon>Viridiplantae</taxon>
        <taxon>Chlorophyta</taxon>
        <taxon>Mamiellophyceae</taxon>
        <taxon>Mamiellales</taxon>
        <taxon>Mamiellaceae</taxon>
        <taxon>Micromonas</taxon>
    </lineage>
</organism>
<dbReference type="GO" id="GO:0010008">
    <property type="term" value="C:endosome membrane"/>
    <property type="evidence" value="ECO:0007669"/>
    <property type="project" value="TreeGrafter"/>
</dbReference>